<proteinExistence type="predicted"/>
<feature type="domain" description="Metallo-beta-lactamase" evidence="1">
    <location>
        <begin position="83"/>
        <end position="155"/>
    </location>
</feature>
<name>A0A075MVU8_9ARCH</name>
<reference evidence="2 3" key="1">
    <citation type="journal article" date="2014" name="PLoS ONE">
        <title>Genome Sequence of Candidatus Nitrososphaera evergladensis from Group I.1b Enriched from Everglades Soil Reveals Novel Genomic Features of the Ammonia-Oxidizing Archaea.</title>
        <authorList>
            <person name="Zhalnina K.V."/>
            <person name="Dias R."/>
            <person name="Leonard M.T."/>
            <person name="Dorr de Quadros P."/>
            <person name="Camargo F.A."/>
            <person name="Drew J.C."/>
            <person name="Farmerie W.G."/>
            <person name="Daroub S.H."/>
            <person name="Triplett E.W."/>
        </authorList>
    </citation>
    <scope>NUCLEOTIDE SEQUENCE [LARGE SCALE GENOMIC DNA]</scope>
    <source>
        <strain evidence="2 3">SR1</strain>
    </source>
</reference>
<dbReference type="AlphaFoldDB" id="A0A075MVU8"/>
<dbReference type="Proteomes" id="UP000028194">
    <property type="component" value="Chromosome"/>
</dbReference>
<keyword evidence="3" id="KW-1185">Reference proteome</keyword>
<dbReference type="KEGG" id="nev:NTE_03244"/>
<dbReference type="GO" id="GO:0016740">
    <property type="term" value="F:transferase activity"/>
    <property type="evidence" value="ECO:0007669"/>
    <property type="project" value="TreeGrafter"/>
</dbReference>
<evidence type="ECO:0000313" key="3">
    <source>
        <dbReference type="Proteomes" id="UP000028194"/>
    </source>
</evidence>
<dbReference type="PANTHER" id="PTHR13754:SF18">
    <property type="entry name" value="7,8-DIHYDROPTERIN-6-METHYL-4-(BETA-D-RIBOFURANOSYL)-AMINOBENZENE-5'-PHOSPHATE SYNTHASE"/>
    <property type="match status" value="1"/>
</dbReference>
<dbReference type="InterPro" id="IPR041712">
    <property type="entry name" value="DHPS-like_MBL-fold"/>
</dbReference>
<accession>A0A075MVU8</accession>
<dbReference type="STRING" id="1459636.NTE_03244"/>
<dbReference type="Gene3D" id="3.60.15.10">
    <property type="entry name" value="Ribonuclease Z/Hydroxyacylglutathione hydrolase-like"/>
    <property type="match status" value="1"/>
</dbReference>
<dbReference type="SUPFAM" id="SSF56281">
    <property type="entry name" value="Metallo-hydrolase/oxidoreductase"/>
    <property type="match status" value="1"/>
</dbReference>
<dbReference type="PANTHER" id="PTHR13754">
    <property type="entry name" value="METALLO-BETA-LACTAMASE SUPERFAMILY PROTEIN"/>
    <property type="match status" value="1"/>
</dbReference>
<dbReference type="HOGENOM" id="CLU_036012_2_0_2"/>
<dbReference type="InterPro" id="IPR036866">
    <property type="entry name" value="RibonucZ/Hydroxyglut_hydro"/>
</dbReference>
<dbReference type="Pfam" id="PF00753">
    <property type="entry name" value="Lactamase_B"/>
    <property type="match status" value="1"/>
</dbReference>
<gene>
    <name evidence="2" type="ORF">NTE_03244</name>
</gene>
<sequence length="335" mass="36912">MYKTAPKKHFLSNAHQNYMHMLLREVEKAVVTCLVDNNVDVLLPNTKVAQRPSLAENWYEQPLIAEHGFSAAITVVESSNWKERRILLDSGLDPLAAAYNADVLGFDLSTCELVISSHGHIDHAGGLLNIRRKMNAEQKIPLVLHKDAFRNRMVKFQDGRTINLPAPKRSLLAGAGYEITEKHSRSTWLDDSILVTGEIARTNNFEKGFPNHYSEAEDGEMENDPLIKDDQAVILNVKGKGLVVITGCGHAGIINTLNFAKELTGQDTIYAVIGGMHLTGSLFEPVIPKTVDELEKLSPTFVVPCHCSGLKAANEIAAKMPHAFTQNSVGTSYVF</sequence>
<keyword evidence="2" id="KW-0378">Hydrolase</keyword>
<dbReference type="CDD" id="cd07713">
    <property type="entry name" value="DHPS-like_MBL-fold"/>
    <property type="match status" value="1"/>
</dbReference>
<dbReference type="GO" id="GO:0016787">
    <property type="term" value="F:hydrolase activity"/>
    <property type="evidence" value="ECO:0007669"/>
    <property type="project" value="UniProtKB-KW"/>
</dbReference>
<evidence type="ECO:0000313" key="2">
    <source>
        <dbReference type="EMBL" id="AIF85273.1"/>
    </source>
</evidence>
<evidence type="ECO:0000259" key="1">
    <source>
        <dbReference type="Pfam" id="PF00753"/>
    </source>
</evidence>
<dbReference type="eggNOG" id="arCOG00503">
    <property type="taxonomic scope" value="Archaea"/>
</dbReference>
<protein>
    <submittedName>
        <fullName evidence="2">Metal-dependent hydrolase, beta-lactamase superfamily II</fullName>
    </submittedName>
</protein>
<organism evidence="2 3">
    <name type="scientific">Candidatus Nitrososphaera evergladensis SR1</name>
    <dbReference type="NCBI Taxonomy" id="1459636"/>
    <lineage>
        <taxon>Archaea</taxon>
        <taxon>Nitrososphaerota</taxon>
        <taxon>Nitrososphaeria</taxon>
        <taxon>Nitrososphaerales</taxon>
        <taxon>Nitrososphaeraceae</taxon>
        <taxon>Nitrososphaera</taxon>
    </lineage>
</organism>
<dbReference type="EMBL" id="CP007174">
    <property type="protein sequence ID" value="AIF85273.1"/>
    <property type="molecule type" value="Genomic_DNA"/>
</dbReference>
<dbReference type="InterPro" id="IPR052926">
    <property type="entry name" value="Metallo-beta-lactamase_dom"/>
</dbReference>
<dbReference type="InterPro" id="IPR001279">
    <property type="entry name" value="Metallo-B-lactamas"/>
</dbReference>